<dbReference type="InterPro" id="IPR027417">
    <property type="entry name" value="P-loop_NTPase"/>
</dbReference>
<dbReference type="AlphaFoldDB" id="A0A803LVI4"/>
<dbReference type="EnsemblPlants" id="AUR62019485-RA">
    <property type="protein sequence ID" value="AUR62019485-RA:cds"/>
    <property type="gene ID" value="AUR62019485"/>
</dbReference>
<dbReference type="Gramene" id="AUR62019485-RA">
    <property type="protein sequence ID" value="AUR62019485-RA:cds"/>
    <property type="gene ID" value="AUR62019485"/>
</dbReference>
<dbReference type="Gene3D" id="3.40.50.300">
    <property type="entry name" value="P-loop containing nucleotide triphosphate hydrolases"/>
    <property type="match status" value="1"/>
</dbReference>
<reference evidence="3" key="1">
    <citation type="journal article" date="2017" name="Nature">
        <title>The genome of Chenopodium quinoa.</title>
        <authorList>
            <person name="Jarvis D.E."/>
            <person name="Ho Y.S."/>
            <person name="Lightfoot D.J."/>
            <person name="Schmoeckel S.M."/>
            <person name="Li B."/>
            <person name="Borm T.J.A."/>
            <person name="Ohyanagi H."/>
            <person name="Mineta K."/>
            <person name="Michell C.T."/>
            <person name="Saber N."/>
            <person name="Kharbatia N.M."/>
            <person name="Rupper R.R."/>
            <person name="Sharp A.R."/>
            <person name="Dally N."/>
            <person name="Boughton B.A."/>
            <person name="Woo Y.H."/>
            <person name="Gao G."/>
            <person name="Schijlen E.G.W.M."/>
            <person name="Guo X."/>
            <person name="Momin A.A."/>
            <person name="Negrao S."/>
            <person name="Al-Babili S."/>
            <person name="Gehring C."/>
            <person name="Roessner U."/>
            <person name="Jung C."/>
            <person name="Murphy K."/>
            <person name="Arold S.T."/>
            <person name="Gojobori T."/>
            <person name="van der Linden C.G."/>
            <person name="van Loo E.N."/>
            <person name="Jellen E.N."/>
            <person name="Maughan P.J."/>
            <person name="Tester M."/>
        </authorList>
    </citation>
    <scope>NUCLEOTIDE SEQUENCE [LARGE SCALE GENOMIC DNA]</scope>
    <source>
        <strain evidence="3">cv. PI 614886</strain>
    </source>
</reference>
<dbReference type="Proteomes" id="UP000596660">
    <property type="component" value="Unplaced"/>
</dbReference>
<keyword evidence="1" id="KW-0611">Plant defense</keyword>
<evidence type="ECO:0000313" key="3">
    <source>
        <dbReference type="EnsemblPlants" id="AUR62019485-RA:cds"/>
    </source>
</evidence>
<dbReference type="OMA" id="WVTITHS"/>
<feature type="domain" description="NB-ARC" evidence="2">
    <location>
        <begin position="44"/>
        <end position="203"/>
    </location>
</feature>
<name>A0A803LVI4_CHEQI</name>
<proteinExistence type="predicted"/>
<evidence type="ECO:0000256" key="1">
    <source>
        <dbReference type="ARBA" id="ARBA00022821"/>
    </source>
</evidence>
<dbReference type="GO" id="GO:0006952">
    <property type="term" value="P:defense response"/>
    <property type="evidence" value="ECO:0007669"/>
    <property type="project" value="UniProtKB-KW"/>
</dbReference>
<dbReference type="InterPro" id="IPR002182">
    <property type="entry name" value="NB-ARC"/>
</dbReference>
<protein>
    <recommendedName>
        <fullName evidence="2">NB-ARC domain-containing protein</fullName>
    </recommendedName>
</protein>
<organism evidence="3 4">
    <name type="scientific">Chenopodium quinoa</name>
    <name type="common">Quinoa</name>
    <dbReference type="NCBI Taxonomy" id="63459"/>
    <lineage>
        <taxon>Eukaryota</taxon>
        <taxon>Viridiplantae</taxon>
        <taxon>Streptophyta</taxon>
        <taxon>Embryophyta</taxon>
        <taxon>Tracheophyta</taxon>
        <taxon>Spermatophyta</taxon>
        <taxon>Magnoliopsida</taxon>
        <taxon>eudicotyledons</taxon>
        <taxon>Gunneridae</taxon>
        <taxon>Pentapetalae</taxon>
        <taxon>Caryophyllales</taxon>
        <taxon>Chenopodiaceae</taxon>
        <taxon>Chenopodioideae</taxon>
        <taxon>Atripliceae</taxon>
        <taxon>Chenopodium</taxon>
    </lineage>
</organism>
<dbReference type="PANTHER" id="PTHR33463">
    <property type="entry name" value="NB-ARC DOMAIN-CONTAINING PROTEIN-RELATED"/>
    <property type="match status" value="1"/>
</dbReference>
<evidence type="ECO:0000313" key="4">
    <source>
        <dbReference type="Proteomes" id="UP000596660"/>
    </source>
</evidence>
<evidence type="ECO:0000259" key="2">
    <source>
        <dbReference type="Pfam" id="PF00931"/>
    </source>
</evidence>
<accession>A0A803LVI4</accession>
<dbReference type="GO" id="GO:0043531">
    <property type="term" value="F:ADP binding"/>
    <property type="evidence" value="ECO:0007669"/>
    <property type="project" value="InterPro"/>
</dbReference>
<dbReference type="FunFam" id="3.40.50.300:FF:001091">
    <property type="entry name" value="Probable disease resistance protein At1g61300"/>
    <property type="match status" value="1"/>
</dbReference>
<dbReference type="PRINTS" id="PR00364">
    <property type="entry name" value="DISEASERSIST"/>
</dbReference>
<dbReference type="PANTHER" id="PTHR33463:SF187">
    <property type="entry name" value="AND NB-ARC DOMAIN DISEASE RESISTANCE PROTEIN, PUTATIVE-RELATED"/>
    <property type="match status" value="1"/>
</dbReference>
<keyword evidence="4" id="KW-1185">Reference proteome</keyword>
<dbReference type="SUPFAM" id="SSF52540">
    <property type="entry name" value="P-loop containing nucleoside triphosphate hydrolases"/>
    <property type="match status" value="1"/>
</dbReference>
<dbReference type="Pfam" id="PF00931">
    <property type="entry name" value="NB-ARC"/>
    <property type="match status" value="1"/>
</dbReference>
<dbReference type="InterPro" id="IPR050905">
    <property type="entry name" value="Plant_NBS-LRR"/>
</dbReference>
<sequence length="219" mass="25044">MGRISGEIEELMQQGKFPNGLVLSDVRNARLPLLTPKLIKQMFEQHIKTIWEWLLDDKVCRIGVYGMGGVGKTTIMMQVHNMLLEGQIMFRDVYWVTITHSSTNELQNKIAKAVGLDLRNEEDCRRRAATLSNMLSKIGKKLLILDDMWQHFPLDEVGIPLAGNSCKIIITTRSLDVCRRMSCQQILKVEPLPEREAWTLFLENLGNYEGLPMESMKIA</sequence>
<reference evidence="3" key="2">
    <citation type="submission" date="2021-03" db="UniProtKB">
        <authorList>
            <consortium name="EnsemblPlants"/>
        </authorList>
    </citation>
    <scope>IDENTIFICATION</scope>
</reference>